<dbReference type="RefSeq" id="WP_406768006.1">
    <property type="nucleotide sequence ID" value="NZ_JBJHZZ010000001.1"/>
</dbReference>
<evidence type="ECO:0000313" key="3">
    <source>
        <dbReference type="Proteomes" id="UP001623591"/>
    </source>
</evidence>
<gene>
    <name evidence="2" type="ORF">ACJDUG_00980</name>
</gene>
<keyword evidence="1" id="KW-0472">Membrane</keyword>
<organism evidence="2 3">
    <name type="scientific">Candidatus Clostridium stratigraminis</name>
    <dbReference type="NCBI Taxonomy" id="3381661"/>
    <lineage>
        <taxon>Bacteria</taxon>
        <taxon>Bacillati</taxon>
        <taxon>Bacillota</taxon>
        <taxon>Clostridia</taxon>
        <taxon>Eubacteriales</taxon>
        <taxon>Clostridiaceae</taxon>
        <taxon>Clostridium</taxon>
    </lineage>
</organism>
<evidence type="ECO:0000313" key="2">
    <source>
        <dbReference type="EMBL" id="MFL0245548.1"/>
    </source>
</evidence>
<proteinExistence type="predicted"/>
<comment type="caution">
    <text evidence="2">The sequence shown here is derived from an EMBL/GenBank/DDBJ whole genome shotgun (WGS) entry which is preliminary data.</text>
</comment>
<reference evidence="2 3" key="1">
    <citation type="submission" date="2024-11" db="EMBL/GenBank/DDBJ databases">
        <authorList>
            <person name="Heng Y.C."/>
            <person name="Lim A.C.H."/>
            <person name="Lee J.K.Y."/>
            <person name="Kittelmann S."/>
        </authorList>
    </citation>
    <scope>NUCLEOTIDE SEQUENCE [LARGE SCALE GENOMIC DNA]</scope>
    <source>
        <strain evidence="2 3">WILCCON 0185</strain>
    </source>
</reference>
<dbReference type="EMBL" id="JBJHZZ010000001">
    <property type="protein sequence ID" value="MFL0245548.1"/>
    <property type="molecule type" value="Genomic_DNA"/>
</dbReference>
<keyword evidence="1" id="KW-1133">Transmembrane helix</keyword>
<keyword evidence="3" id="KW-1185">Reference proteome</keyword>
<protein>
    <submittedName>
        <fullName evidence="2">Uncharacterized protein</fullName>
    </submittedName>
</protein>
<accession>A0ABW8SYM5</accession>
<sequence>MEKNKLIKFAVIYLISLIIGNLIISIVDRIGVSRGLSGWTIWNYLIFNALIIFISYLSYRFMPNGKRI</sequence>
<feature type="transmembrane region" description="Helical" evidence="1">
    <location>
        <begin position="39"/>
        <end position="59"/>
    </location>
</feature>
<evidence type="ECO:0000256" key="1">
    <source>
        <dbReference type="SAM" id="Phobius"/>
    </source>
</evidence>
<feature type="transmembrane region" description="Helical" evidence="1">
    <location>
        <begin position="7"/>
        <end position="27"/>
    </location>
</feature>
<keyword evidence="1" id="KW-0812">Transmembrane</keyword>
<name>A0ABW8SYM5_9CLOT</name>
<dbReference type="Proteomes" id="UP001623591">
    <property type="component" value="Unassembled WGS sequence"/>
</dbReference>